<keyword evidence="2 6" id="KW-0812">Transmembrane</keyword>
<feature type="transmembrane region" description="Helical" evidence="6">
    <location>
        <begin position="160"/>
        <end position="184"/>
    </location>
</feature>
<sequence length="205" mass="23274">MFADACCEGNIKVARTILSSNRLSSSQTRALQTILSSLARYRDSSQTIQKRVHNAIDMVGYTLTIHNHKEIRDMTRHMENLAQENRDLTEKMKDMTQETSVVTKKLQELTQVTVDDSAIVNIITIVSAVYIPGGFVATIFGMNFFEFNDDTRNIMIGNDFWIFIVIWLVLIVITGGLFVGVWSVKKRNSGRRRDGNYEKVMISTA</sequence>
<evidence type="ECO:0000256" key="6">
    <source>
        <dbReference type="SAM" id="Phobius"/>
    </source>
</evidence>
<feature type="transmembrane region" description="Helical" evidence="6">
    <location>
        <begin position="118"/>
        <end position="140"/>
    </location>
</feature>
<evidence type="ECO:0000313" key="8">
    <source>
        <dbReference type="Proteomes" id="UP000829685"/>
    </source>
</evidence>
<keyword evidence="4 6" id="KW-0472">Membrane</keyword>
<dbReference type="GO" id="GO:0000287">
    <property type="term" value="F:magnesium ion binding"/>
    <property type="evidence" value="ECO:0007669"/>
    <property type="project" value="TreeGrafter"/>
</dbReference>
<dbReference type="Pfam" id="PF01544">
    <property type="entry name" value="CorA"/>
    <property type="match status" value="1"/>
</dbReference>
<name>A0A9P9WH23_9PEZI</name>
<evidence type="ECO:0000256" key="4">
    <source>
        <dbReference type="ARBA" id="ARBA00023136"/>
    </source>
</evidence>
<keyword evidence="3 6" id="KW-1133">Transmembrane helix</keyword>
<keyword evidence="5" id="KW-0175">Coiled coil</keyword>
<dbReference type="SUPFAM" id="SSF144083">
    <property type="entry name" value="Magnesium transport protein CorA, transmembrane region"/>
    <property type="match status" value="1"/>
</dbReference>
<organism evidence="7 8">
    <name type="scientific">Neoarthrinium moseri</name>
    <dbReference type="NCBI Taxonomy" id="1658444"/>
    <lineage>
        <taxon>Eukaryota</taxon>
        <taxon>Fungi</taxon>
        <taxon>Dikarya</taxon>
        <taxon>Ascomycota</taxon>
        <taxon>Pezizomycotina</taxon>
        <taxon>Sordariomycetes</taxon>
        <taxon>Xylariomycetidae</taxon>
        <taxon>Amphisphaeriales</taxon>
        <taxon>Apiosporaceae</taxon>
        <taxon>Neoarthrinium</taxon>
    </lineage>
</organism>
<protein>
    <submittedName>
        <fullName evidence="7">Uncharacterized protein</fullName>
    </submittedName>
</protein>
<proteinExistence type="predicted"/>
<dbReference type="PANTHER" id="PTHR46494:SF1">
    <property type="entry name" value="CORA FAMILY METAL ION TRANSPORTER (EUROFUNG)"/>
    <property type="match status" value="1"/>
</dbReference>
<dbReference type="PANTHER" id="PTHR46494">
    <property type="entry name" value="CORA FAMILY METAL ION TRANSPORTER (EUROFUNG)"/>
    <property type="match status" value="1"/>
</dbReference>
<evidence type="ECO:0000256" key="2">
    <source>
        <dbReference type="ARBA" id="ARBA00022692"/>
    </source>
</evidence>
<reference evidence="7" key="1">
    <citation type="submission" date="2021-03" db="EMBL/GenBank/DDBJ databases">
        <title>Revisited historic fungal species revealed as producer of novel bioactive compounds through whole genome sequencing and comparative genomics.</title>
        <authorList>
            <person name="Vignolle G.A."/>
            <person name="Hochenegger N."/>
            <person name="Mach R.L."/>
            <person name="Mach-Aigner A.R."/>
            <person name="Javad Rahimi M."/>
            <person name="Salim K.A."/>
            <person name="Chan C.M."/>
            <person name="Lim L.B.L."/>
            <person name="Cai F."/>
            <person name="Druzhinina I.S."/>
            <person name="U'Ren J.M."/>
            <person name="Derntl C."/>
        </authorList>
    </citation>
    <scope>NUCLEOTIDE SEQUENCE</scope>
    <source>
        <strain evidence="7">TUCIM 5799</strain>
    </source>
</reference>
<comment type="caution">
    <text evidence="7">The sequence shown here is derived from an EMBL/GenBank/DDBJ whole genome shotgun (WGS) entry which is preliminary data.</text>
</comment>
<evidence type="ECO:0000256" key="5">
    <source>
        <dbReference type="SAM" id="Coils"/>
    </source>
</evidence>
<evidence type="ECO:0000256" key="1">
    <source>
        <dbReference type="ARBA" id="ARBA00004651"/>
    </source>
</evidence>
<dbReference type="GO" id="GO:0015087">
    <property type="term" value="F:cobalt ion transmembrane transporter activity"/>
    <property type="evidence" value="ECO:0007669"/>
    <property type="project" value="TreeGrafter"/>
</dbReference>
<dbReference type="GO" id="GO:0005886">
    <property type="term" value="C:plasma membrane"/>
    <property type="evidence" value="ECO:0007669"/>
    <property type="project" value="UniProtKB-SubCell"/>
</dbReference>
<feature type="coiled-coil region" evidence="5">
    <location>
        <begin position="71"/>
        <end position="98"/>
    </location>
</feature>
<accession>A0A9P9WH23</accession>
<dbReference type="Gene3D" id="1.20.58.340">
    <property type="entry name" value="Magnesium transport protein CorA, transmembrane region"/>
    <property type="match status" value="1"/>
</dbReference>
<gene>
    <name evidence="7" type="ORF">JX265_008996</name>
</gene>
<dbReference type="EMBL" id="JAFIMR010000026">
    <property type="protein sequence ID" value="KAI1862950.1"/>
    <property type="molecule type" value="Genomic_DNA"/>
</dbReference>
<dbReference type="GO" id="GO:0050897">
    <property type="term" value="F:cobalt ion binding"/>
    <property type="evidence" value="ECO:0007669"/>
    <property type="project" value="TreeGrafter"/>
</dbReference>
<keyword evidence="8" id="KW-1185">Reference proteome</keyword>
<dbReference type="GO" id="GO:0015095">
    <property type="term" value="F:magnesium ion transmembrane transporter activity"/>
    <property type="evidence" value="ECO:0007669"/>
    <property type="project" value="TreeGrafter"/>
</dbReference>
<dbReference type="InterPro" id="IPR045863">
    <property type="entry name" value="CorA_TM1_TM2"/>
</dbReference>
<evidence type="ECO:0000313" key="7">
    <source>
        <dbReference type="EMBL" id="KAI1862950.1"/>
    </source>
</evidence>
<dbReference type="InterPro" id="IPR002523">
    <property type="entry name" value="MgTranspt_CorA/ZnTranspt_ZntB"/>
</dbReference>
<comment type="subcellular location">
    <subcellularLocation>
        <location evidence="1">Cell membrane</location>
        <topology evidence="1">Multi-pass membrane protein</topology>
    </subcellularLocation>
</comment>
<dbReference type="Proteomes" id="UP000829685">
    <property type="component" value="Unassembled WGS sequence"/>
</dbReference>
<evidence type="ECO:0000256" key="3">
    <source>
        <dbReference type="ARBA" id="ARBA00022989"/>
    </source>
</evidence>
<dbReference type="AlphaFoldDB" id="A0A9P9WH23"/>